<evidence type="ECO:0000313" key="2">
    <source>
        <dbReference type="EMBL" id="OGG70041.1"/>
    </source>
</evidence>
<dbReference type="AlphaFoldDB" id="A0A1F6E8U5"/>
<dbReference type="Proteomes" id="UP000176914">
    <property type="component" value="Unassembled WGS sequence"/>
</dbReference>
<accession>A0A1F6E8U5</accession>
<feature type="transmembrane region" description="Helical" evidence="1">
    <location>
        <begin position="156"/>
        <end position="175"/>
    </location>
</feature>
<feature type="transmembrane region" description="Helical" evidence="1">
    <location>
        <begin position="101"/>
        <end position="120"/>
    </location>
</feature>
<protein>
    <submittedName>
        <fullName evidence="2">Uncharacterized protein</fullName>
    </submittedName>
</protein>
<proteinExistence type="predicted"/>
<reference evidence="2 3" key="1">
    <citation type="journal article" date="2016" name="Nat. Commun.">
        <title>Thousands of microbial genomes shed light on interconnected biogeochemical processes in an aquifer system.</title>
        <authorList>
            <person name="Anantharaman K."/>
            <person name="Brown C.T."/>
            <person name="Hug L.A."/>
            <person name="Sharon I."/>
            <person name="Castelle C.J."/>
            <person name="Probst A.J."/>
            <person name="Thomas B.C."/>
            <person name="Singh A."/>
            <person name="Wilkins M.J."/>
            <person name="Karaoz U."/>
            <person name="Brodie E.L."/>
            <person name="Williams K.H."/>
            <person name="Hubbard S.S."/>
            <person name="Banfield J.F."/>
        </authorList>
    </citation>
    <scope>NUCLEOTIDE SEQUENCE [LARGE SCALE GENOMIC DNA]</scope>
</reference>
<feature type="transmembrane region" description="Helical" evidence="1">
    <location>
        <begin position="12"/>
        <end position="29"/>
    </location>
</feature>
<name>A0A1F6E8U5_9BACT</name>
<keyword evidence="1" id="KW-0472">Membrane</keyword>
<gene>
    <name evidence="2" type="ORF">A3C20_02615</name>
</gene>
<feature type="transmembrane region" description="Helical" evidence="1">
    <location>
        <begin position="41"/>
        <end position="63"/>
    </location>
</feature>
<feature type="transmembrane region" description="Helical" evidence="1">
    <location>
        <begin position="78"/>
        <end position="96"/>
    </location>
</feature>
<comment type="caution">
    <text evidence="2">The sequence shown here is derived from an EMBL/GenBank/DDBJ whole genome shotgun (WGS) entry which is preliminary data.</text>
</comment>
<dbReference type="EMBL" id="MFLL01000006">
    <property type="protein sequence ID" value="OGG70041.1"/>
    <property type="molecule type" value="Genomic_DNA"/>
</dbReference>
<sequence length="186" mass="20014">MVYGPWSKLFDAGWPPVIVAVLIALRWLAIYQFDATEAQALGIAALVGGIVATGLICAVNAVVDDRVSEIVSDASESAVVSAFYAAAAAVLIGVFVTSPPMLSISCSVLLLFFGGLLYRVSQDNMEIDEWQWGWRKAVMPAGLVAGYFAKLQWSDVVGFAVLVAFLIVQFMWTYATWPRKVAVGAT</sequence>
<keyword evidence="1" id="KW-0812">Transmembrane</keyword>
<evidence type="ECO:0000313" key="3">
    <source>
        <dbReference type="Proteomes" id="UP000176914"/>
    </source>
</evidence>
<evidence type="ECO:0000256" key="1">
    <source>
        <dbReference type="SAM" id="Phobius"/>
    </source>
</evidence>
<keyword evidence="1" id="KW-1133">Transmembrane helix</keyword>
<organism evidence="2 3">
    <name type="scientific">Candidatus Kaiserbacteria bacterium RIFCSPHIGHO2_02_FULL_55_25</name>
    <dbReference type="NCBI Taxonomy" id="1798498"/>
    <lineage>
        <taxon>Bacteria</taxon>
        <taxon>Candidatus Kaiseribacteriota</taxon>
    </lineage>
</organism>